<dbReference type="PROSITE" id="PS51371">
    <property type="entry name" value="CBS"/>
    <property type="match status" value="2"/>
</dbReference>
<evidence type="ECO:0000313" key="5">
    <source>
        <dbReference type="Proteomes" id="UP000177982"/>
    </source>
</evidence>
<dbReference type="InterPro" id="IPR000644">
    <property type="entry name" value="CBS_dom"/>
</dbReference>
<dbReference type="EMBL" id="MHQO01000081">
    <property type="protein sequence ID" value="OHA04385.1"/>
    <property type="molecule type" value="Genomic_DNA"/>
</dbReference>
<dbReference type="AlphaFoldDB" id="A0A1G2KY43"/>
<evidence type="ECO:0000256" key="1">
    <source>
        <dbReference type="ARBA" id="ARBA00023122"/>
    </source>
</evidence>
<dbReference type="SMART" id="SM00116">
    <property type="entry name" value="CBS"/>
    <property type="match status" value="2"/>
</dbReference>
<feature type="domain" description="CBS" evidence="3">
    <location>
        <begin position="101"/>
        <end position="161"/>
    </location>
</feature>
<gene>
    <name evidence="4" type="ORF">A2934_04740</name>
</gene>
<comment type="caution">
    <text evidence="4">The sequence shown here is derived from an EMBL/GenBank/DDBJ whole genome shotgun (WGS) entry which is preliminary data.</text>
</comment>
<dbReference type="InterPro" id="IPR051257">
    <property type="entry name" value="Diverse_CBS-Domain"/>
</dbReference>
<evidence type="ECO:0000259" key="3">
    <source>
        <dbReference type="PROSITE" id="PS51371"/>
    </source>
</evidence>
<organism evidence="4 5">
    <name type="scientific">Candidatus Sungbacteria bacterium RIFCSPLOWO2_01_FULL_47_10</name>
    <dbReference type="NCBI Taxonomy" id="1802276"/>
    <lineage>
        <taxon>Bacteria</taxon>
        <taxon>Candidatus Sungiibacteriota</taxon>
    </lineage>
</organism>
<dbReference type="Gene3D" id="3.10.580.10">
    <property type="entry name" value="CBS-domain"/>
    <property type="match status" value="1"/>
</dbReference>
<keyword evidence="1 2" id="KW-0129">CBS domain</keyword>
<protein>
    <recommendedName>
        <fullName evidence="3">CBS domain-containing protein</fullName>
    </recommendedName>
</protein>
<dbReference type="SUPFAM" id="SSF54631">
    <property type="entry name" value="CBS-domain pair"/>
    <property type="match status" value="1"/>
</dbReference>
<dbReference type="Pfam" id="PF00571">
    <property type="entry name" value="CBS"/>
    <property type="match status" value="2"/>
</dbReference>
<name>A0A1G2KY43_9BACT</name>
<dbReference type="PANTHER" id="PTHR43080">
    <property type="entry name" value="CBS DOMAIN-CONTAINING PROTEIN CBSX3, MITOCHONDRIAL"/>
    <property type="match status" value="1"/>
</dbReference>
<evidence type="ECO:0000313" key="4">
    <source>
        <dbReference type="EMBL" id="OHA04385.1"/>
    </source>
</evidence>
<feature type="domain" description="CBS" evidence="3">
    <location>
        <begin position="10"/>
        <end position="68"/>
    </location>
</feature>
<reference evidence="4 5" key="1">
    <citation type="journal article" date="2016" name="Nat. Commun.">
        <title>Thousands of microbial genomes shed light on interconnected biogeochemical processes in an aquifer system.</title>
        <authorList>
            <person name="Anantharaman K."/>
            <person name="Brown C.T."/>
            <person name="Hug L.A."/>
            <person name="Sharon I."/>
            <person name="Castelle C.J."/>
            <person name="Probst A.J."/>
            <person name="Thomas B.C."/>
            <person name="Singh A."/>
            <person name="Wilkins M.J."/>
            <person name="Karaoz U."/>
            <person name="Brodie E.L."/>
            <person name="Williams K.H."/>
            <person name="Hubbard S.S."/>
            <person name="Banfield J.F."/>
        </authorList>
    </citation>
    <scope>NUCLEOTIDE SEQUENCE [LARGE SCALE GENOMIC DNA]</scope>
</reference>
<dbReference type="Proteomes" id="UP000177982">
    <property type="component" value="Unassembled WGS sequence"/>
</dbReference>
<accession>A0A1G2KY43</accession>
<dbReference type="PANTHER" id="PTHR43080:SF2">
    <property type="entry name" value="CBS DOMAIN-CONTAINING PROTEIN"/>
    <property type="match status" value="1"/>
</dbReference>
<sequence>MENMRVKDFMTSEVVSVRAYDRTVDVVKILFINGFNGVPVVEKDNTLIGLITEFDFIEKGSPIYFSPMGRILEELTLFREDEAEIEKKIKEIISSKAEDVMNRDPLTLLSTNTLKEAADLFIRHHRVNPVPVVDRDRRVVGIVARYDLIKLYADPTFWVKLLTKNTTE</sequence>
<dbReference type="InterPro" id="IPR046342">
    <property type="entry name" value="CBS_dom_sf"/>
</dbReference>
<proteinExistence type="predicted"/>
<evidence type="ECO:0000256" key="2">
    <source>
        <dbReference type="PROSITE-ProRule" id="PRU00703"/>
    </source>
</evidence>